<dbReference type="AlphaFoldDB" id="A0A1M5U7G1"/>
<reference evidence="3" key="1">
    <citation type="submission" date="2016-11" db="EMBL/GenBank/DDBJ databases">
        <authorList>
            <person name="Varghese N."/>
            <person name="Submissions S."/>
        </authorList>
    </citation>
    <scope>NUCLEOTIDE SEQUENCE [LARGE SCALE GENOMIC DNA]</scope>
    <source>
        <strain evidence="3">DSM 25330</strain>
    </source>
</reference>
<evidence type="ECO:0000313" key="3">
    <source>
        <dbReference type="Proteomes" id="UP000184522"/>
    </source>
</evidence>
<dbReference type="EMBL" id="FQWS01000002">
    <property type="protein sequence ID" value="SHH58633.1"/>
    <property type="molecule type" value="Genomic_DNA"/>
</dbReference>
<dbReference type="Pfam" id="PF12680">
    <property type="entry name" value="SnoaL_2"/>
    <property type="match status" value="1"/>
</dbReference>
<proteinExistence type="predicted"/>
<dbReference type="Proteomes" id="UP000184522">
    <property type="component" value="Unassembled WGS sequence"/>
</dbReference>
<organism evidence="2 3">
    <name type="scientific">Winogradskyella jejuensis</name>
    <dbReference type="NCBI Taxonomy" id="1089305"/>
    <lineage>
        <taxon>Bacteria</taxon>
        <taxon>Pseudomonadati</taxon>
        <taxon>Bacteroidota</taxon>
        <taxon>Flavobacteriia</taxon>
        <taxon>Flavobacteriales</taxon>
        <taxon>Flavobacteriaceae</taxon>
        <taxon>Winogradskyella</taxon>
    </lineage>
</organism>
<feature type="domain" description="SnoaL-like" evidence="1">
    <location>
        <begin position="19"/>
        <end position="112"/>
    </location>
</feature>
<dbReference type="RefSeq" id="WP_073086702.1">
    <property type="nucleotide sequence ID" value="NZ_FQWS01000002.1"/>
</dbReference>
<accession>A0A1M5U7G1</accession>
<evidence type="ECO:0000259" key="1">
    <source>
        <dbReference type="Pfam" id="PF12680"/>
    </source>
</evidence>
<dbReference type="Gene3D" id="3.10.450.50">
    <property type="match status" value="1"/>
</dbReference>
<dbReference type="OrthoDB" id="1452256at2"/>
<gene>
    <name evidence="2" type="ORF">SAMN05444148_2381</name>
</gene>
<sequence>MSAKSLLEKFYNSDVANNETLVEDFFHKDCELHWNSSNGFSLLKYNDVVAFFEGVRTSYDSLRFVHTHLFESGNQVTSRHHVYAQTIEDPNDENLLAHFIAIWEVKDNKLYRCYELSQLADEKTLQA</sequence>
<evidence type="ECO:0000313" key="2">
    <source>
        <dbReference type="EMBL" id="SHH58633.1"/>
    </source>
</evidence>
<dbReference type="SUPFAM" id="SSF54427">
    <property type="entry name" value="NTF2-like"/>
    <property type="match status" value="1"/>
</dbReference>
<name>A0A1M5U7G1_9FLAO</name>
<dbReference type="InterPro" id="IPR032710">
    <property type="entry name" value="NTF2-like_dom_sf"/>
</dbReference>
<keyword evidence="3" id="KW-1185">Reference proteome</keyword>
<dbReference type="InterPro" id="IPR037401">
    <property type="entry name" value="SnoaL-like"/>
</dbReference>
<dbReference type="STRING" id="1089305.SAMN05444148_2381"/>
<protein>
    <submittedName>
        <fullName evidence="2">SnoaL-like domain-containing protein</fullName>
    </submittedName>
</protein>